<dbReference type="SUPFAM" id="SSF56112">
    <property type="entry name" value="Protein kinase-like (PK-like)"/>
    <property type="match status" value="1"/>
</dbReference>
<dbReference type="SMART" id="SM00587">
    <property type="entry name" value="CHK"/>
    <property type="match status" value="1"/>
</dbReference>
<dbReference type="Pfam" id="PF07914">
    <property type="entry name" value="DUF1679"/>
    <property type="match status" value="1"/>
</dbReference>
<reference evidence="2" key="1">
    <citation type="submission" date="2014-01" db="EMBL/GenBank/DDBJ databases">
        <authorList>
            <person name="Aslett M."/>
        </authorList>
    </citation>
    <scope>NUCLEOTIDE SEQUENCE</scope>
</reference>
<dbReference type="InterPro" id="IPR012877">
    <property type="entry name" value="Dhs-27"/>
</dbReference>
<dbReference type="PANTHER" id="PTHR23020">
    <property type="entry name" value="UNCHARACTERIZED NUCLEAR HORMONE RECEPTOR-RELATED"/>
    <property type="match status" value="1"/>
</dbReference>
<dbReference type="EMBL" id="HG808489">
    <property type="protein sequence ID" value="CDW61276.1"/>
    <property type="molecule type" value="Genomic_DNA"/>
</dbReference>
<keyword evidence="3" id="KW-1185">Reference proteome</keyword>
<dbReference type="InterPro" id="IPR011009">
    <property type="entry name" value="Kinase-like_dom_sf"/>
</dbReference>
<feature type="domain" description="CHK kinase-like" evidence="1">
    <location>
        <begin position="44"/>
        <end position="234"/>
    </location>
</feature>
<evidence type="ECO:0000313" key="3">
    <source>
        <dbReference type="Proteomes" id="UP000030665"/>
    </source>
</evidence>
<reference evidence="2" key="2">
    <citation type="submission" date="2014-03" db="EMBL/GenBank/DDBJ databases">
        <title>The whipworm genome and dual-species transcriptomics of an intimate host-pathogen interaction.</title>
        <authorList>
            <person name="Foth B.J."/>
            <person name="Tsai I.J."/>
            <person name="Reid A.J."/>
            <person name="Bancroft A.J."/>
            <person name="Nichol S."/>
            <person name="Tracey A."/>
            <person name="Holroyd N."/>
            <person name="Cotton J.A."/>
            <person name="Stanley E.J."/>
            <person name="Zarowiecki M."/>
            <person name="Liu J.Z."/>
            <person name="Huckvale T."/>
            <person name="Cooper P.J."/>
            <person name="Grencis R.K."/>
            <person name="Berriman M."/>
        </authorList>
    </citation>
    <scope>NUCLEOTIDE SEQUENCE [LARGE SCALE GENOMIC DNA]</scope>
</reference>
<accession>A0A077ZLN9</accession>
<dbReference type="InterPro" id="IPR052961">
    <property type="entry name" value="Oxido-Kinase-like_Enzymes"/>
</dbReference>
<dbReference type="PANTHER" id="PTHR23020:SF20">
    <property type="entry name" value="CHK KINASE-LIKE DOMAIN-CONTAINING PROTEIN"/>
    <property type="match status" value="1"/>
</dbReference>
<protein>
    <submittedName>
        <fullName evidence="2">Protein nhr isoform</fullName>
    </submittedName>
</protein>
<sequence>MVMELYHKTECAVYELFNTDPPDIPLATCYSAIPKGAADKLPMIVLQDMHEYGKHQPIKKGLTVNQLYEVADKLAALHAWSLTTNCGWREKVPSFETVCGIVQREMAHMIEITAKKIKNETRRLDAIDFNKISLLLADDEKIKKLALGFRSVMPDVIVHGDLCSNNLIFSTDEKTGNASRNLIAIIDWQICHQGPFAEDLCNLLSCSVAKWKRRKYTKPIFKRYFDTLNQLLPDDVSIGSFDEAYGQFRNYLAHHYVVISCLDAVTVWNMDVSSGVKDALFDRISASYVQGAAYLGL</sequence>
<evidence type="ECO:0000313" key="2">
    <source>
        <dbReference type="EMBL" id="CDW61276.1"/>
    </source>
</evidence>
<gene>
    <name evidence="2" type="ORF">TTRE_0000972401</name>
</gene>
<proteinExistence type="predicted"/>
<dbReference type="InterPro" id="IPR015897">
    <property type="entry name" value="CHK_kinase-like"/>
</dbReference>
<dbReference type="Proteomes" id="UP000030665">
    <property type="component" value="Unassembled WGS sequence"/>
</dbReference>
<evidence type="ECO:0000259" key="1">
    <source>
        <dbReference type="SMART" id="SM00587"/>
    </source>
</evidence>
<dbReference type="OrthoDB" id="5914377at2759"/>
<organism evidence="2 3">
    <name type="scientific">Trichuris trichiura</name>
    <name type="common">Whipworm</name>
    <name type="synonym">Trichocephalus trichiurus</name>
    <dbReference type="NCBI Taxonomy" id="36087"/>
    <lineage>
        <taxon>Eukaryota</taxon>
        <taxon>Metazoa</taxon>
        <taxon>Ecdysozoa</taxon>
        <taxon>Nematoda</taxon>
        <taxon>Enoplea</taxon>
        <taxon>Dorylaimia</taxon>
        <taxon>Trichinellida</taxon>
        <taxon>Trichuridae</taxon>
        <taxon>Trichuris</taxon>
    </lineage>
</organism>
<dbReference type="STRING" id="36087.A0A077ZLN9"/>
<dbReference type="AlphaFoldDB" id="A0A077ZLN9"/>
<name>A0A077ZLN9_TRITR</name>
<dbReference type="Gene3D" id="3.90.1200.10">
    <property type="match status" value="1"/>
</dbReference>